<dbReference type="RefSeq" id="XP_003045702.1">
    <property type="nucleotide sequence ID" value="XM_003045656.1"/>
</dbReference>
<feature type="compositionally biased region" description="Polar residues" evidence="1">
    <location>
        <begin position="214"/>
        <end position="233"/>
    </location>
</feature>
<proteinExistence type="predicted"/>
<organism evidence="2 3">
    <name type="scientific">Fusarium vanettenii (strain ATCC MYA-4622 / CBS 123669 / FGSC 9596 / NRRL 45880 / 77-13-4)</name>
    <name type="common">Fusarium solani subsp. pisi</name>
    <dbReference type="NCBI Taxonomy" id="660122"/>
    <lineage>
        <taxon>Eukaryota</taxon>
        <taxon>Fungi</taxon>
        <taxon>Dikarya</taxon>
        <taxon>Ascomycota</taxon>
        <taxon>Pezizomycotina</taxon>
        <taxon>Sordariomycetes</taxon>
        <taxon>Hypocreomycetidae</taxon>
        <taxon>Hypocreales</taxon>
        <taxon>Nectriaceae</taxon>
        <taxon>Fusarium</taxon>
        <taxon>Fusarium solani species complex</taxon>
        <taxon>Fusarium vanettenii</taxon>
    </lineage>
</organism>
<protein>
    <submittedName>
        <fullName evidence="2">Uncharacterized protein</fullName>
    </submittedName>
</protein>
<dbReference type="KEGG" id="nhe:NECHADRAFT_75829"/>
<evidence type="ECO:0000313" key="3">
    <source>
        <dbReference type="Proteomes" id="UP000005206"/>
    </source>
</evidence>
<feature type="compositionally biased region" description="Polar residues" evidence="1">
    <location>
        <begin position="584"/>
        <end position="594"/>
    </location>
</feature>
<dbReference type="EMBL" id="GG698910">
    <property type="protein sequence ID" value="EEU39989.1"/>
    <property type="molecule type" value="Genomic_DNA"/>
</dbReference>
<dbReference type="GeneID" id="9678114"/>
<feature type="region of interest" description="Disordered" evidence="1">
    <location>
        <begin position="1"/>
        <end position="287"/>
    </location>
</feature>
<dbReference type="VEuPathDB" id="FungiDB:NECHADRAFT_75829"/>
<feature type="compositionally biased region" description="Polar residues" evidence="1">
    <location>
        <begin position="621"/>
        <end position="634"/>
    </location>
</feature>
<feature type="compositionally biased region" description="Polar residues" evidence="1">
    <location>
        <begin position="241"/>
        <end position="258"/>
    </location>
</feature>
<feature type="compositionally biased region" description="Polar residues" evidence="1">
    <location>
        <begin position="276"/>
        <end position="287"/>
    </location>
</feature>
<name>C7Z5Q0_FUSV7</name>
<gene>
    <name evidence="2" type="ORF">NECHADRAFT_75829</name>
</gene>
<feature type="compositionally biased region" description="Polar residues" evidence="1">
    <location>
        <begin position="157"/>
        <end position="179"/>
    </location>
</feature>
<keyword evidence="3" id="KW-1185">Reference proteome</keyword>
<dbReference type="eggNOG" id="ENOG502T541">
    <property type="taxonomic scope" value="Eukaryota"/>
</dbReference>
<feature type="region of interest" description="Disordered" evidence="1">
    <location>
        <begin position="499"/>
        <end position="682"/>
    </location>
</feature>
<reference evidence="2 3" key="1">
    <citation type="journal article" date="2009" name="PLoS Genet.">
        <title>The genome of Nectria haematococca: contribution of supernumerary chromosomes to gene expansion.</title>
        <authorList>
            <person name="Coleman J.J."/>
            <person name="Rounsley S.D."/>
            <person name="Rodriguez-Carres M."/>
            <person name="Kuo A."/>
            <person name="Wasmann C.C."/>
            <person name="Grimwood J."/>
            <person name="Schmutz J."/>
            <person name="Taga M."/>
            <person name="White G.J."/>
            <person name="Zhou S."/>
            <person name="Schwartz D.C."/>
            <person name="Freitag M."/>
            <person name="Ma L.J."/>
            <person name="Danchin E.G."/>
            <person name="Henrissat B."/>
            <person name="Coutinho P.M."/>
            <person name="Nelson D.R."/>
            <person name="Straney D."/>
            <person name="Napoli C.A."/>
            <person name="Barker B.M."/>
            <person name="Gribskov M."/>
            <person name="Rep M."/>
            <person name="Kroken S."/>
            <person name="Molnar I."/>
            <person name="Rensing C."/>
            <person name="Kennell J.C."/>
            <person name="Zamora J."/>
            <person name="Farman M.L."/>
            <person name="Selker E.U."/>
            <person name="Salamov A."/>
            <person name="Shapiro H."/>
            <person name="Pangilinan J."/>
            <person name="Lindquist E."/>
            <person name="Lamers C."/>
            <person name="Grigoriev I.V."/>
            <person name="Geiser D.M."/>
            <person name="Covert S.F."/>
            <person name="Temporini E."/>
            <person name="Vanetten H.D."/>
        </authorList>
    </citation>
    <scope>NUCLEOTIDE SEQUENCE [LARGE SCALE GENOMIC DNA]</scope>
    <source>
        <strain evidence="3">ATCC MYA-4622 / CBS 123669 / FGSC 9596 / NRRL 45880 / 77-13-4</strain>
    </source>
</reference>
<evidence type="ECO:0000313" key="2">
    <source>
        <dbReference type="EMBL" id="EEU39989.1"/>
    </source>
</evidence>
<feature type="compositionally biased region" description="Basic and acidic residues" evidence="1">
    <location>
        <begin position="572"/>
        <end position="583"/>
    </location>
</feature>
<feature type="compositionally biased region" description="Low complexity" evidence="1">
    <location>
        <begin position="25"/>
        <end position="38"/>
    </location>
</feature>
<evidence type="ECO:0000256" key="1">
    <source>
        <dbReference type="SAM" id="MobiDB-lite"/>
    </source>
</evidence>
<dbReference type="HOGENOM" id="CLU_391318_0_0_1"/>
<dbReference type="InParanoid" id="C7Z5Q0"/>
<feature type="compositionally biased region" description="Polar residues" evidence="1">
    <location>
        <begin position="506"/>
        <end position="521"/>
    </location>
</feature>
<accession>C7Z5Q0</accession>
<feature type="compositionally biased region" description="Basic and acidic residues" evidence="1">
    <location>
        <begin position="656"/>
        <end position="669"/>
    </location>
</feature>
<feature type="compositionally biased region" description="Basic residues" evidence="1">
    <location>
        <begin position="1"/>
        <end position="10"/>
    </location>
</feature>
<dbReference type="Proteomes" id="UP000005206">
    <property type="component" value="Chromosome 2"/>
</dbReference>
<dbReference type="OrthoDB" id="5106886at2759"/>
<sequence>MSRSKKKNKKAKESFKDIDTIDLTSSPVPSSDPASSPPTGLASSPPTRPDAYSVPNSPAKTAADKAAMPPPTSRPGDKSNHPTGSPVRATDNPQTSQPPAPRDRNAGWRRAGTGVHDDYLTTSRGNFRHKSLRRGSGMTVETPQGIRKEKEMRIQQGRWSYNPSQATASSQAGSMSTTREPPKGPQAHNNPYGLTRPQSRRGDVPPLKELQGGYQRTTAPARQTGATSNSETLQRPAPIQAPQSNQKPATGLDTSNPNPSVPGPAVADPSVPNPAATETTGSQTPRRNFSMACKIEVMELCLASKGTYLNMTPSPNCDQKPFWEILFQNIELNHATQGMFKDWKDLKYHVDVWAQPRRTSLRENNLPAPSLGQPELDRLPDEWNRVFAQRFCATNRGYFESNLWPLAEGHIMSIMKSEIQTWITGALERRMNELDRYTRRVLGSNRRPEDYDNPVRRLVYSSQATSQSDAAQVRETEALMSLVLELQPQLRSAIAEDIRDAESNDRGNNNQRSPELQTTGRRQAPGYYQHTRDGIMPSIETPTRTTGYRRAPGYYDRPVSSPPMAGPSYDWYSRKSKEPDQSRHSTPGTGNLSIRTRDVPGYGPGSGAKRRRVDEGMSEFPSPSQLMARSSSTARARDTPDNPFETPQPQQRGQGAHREESPDRFREQTAEFNTMAPDSKMDMLYKALKETRRERGKGKGKGKEQ</sequence>
<dbReference type="AlphaFoldDB" id="C7Z5Q0"/>